<dbReference type="Gene3D" id="3.40.1410.10">
    <property type="entry name" value="Chorismate lyase-like"/>
    <property type="match status" value="1"/>
</dbReference>
<dbReference type="SUPFAM" id="SSF64288">
    <property type="entry name" value="Chorismate lyase-like"/>
    <property type="match status" value="1"/>
</dbReference>
<dbReference type="InterPro" id="IPR011663">
    <property type="entry name" value="UTRA"/>
</dbReference>
<dbReference type="AlphaFoldDB" id="X0UA64"/>
<dbReference type="GO" id="GO:0003677">
    <property type="term" value="F:DNA binding"/>
    <property type="evidence" value="ECO:0007669"/>
    <property type="project" value="InterPro"/>
</dbReference>
<gene>
    <name evidence="2" type="ORF">S01H1_21614</name>
</gene>
<protein>
    <recommendedName>
        <fullName evidence="1">UbiC transcription regulator-associated domain-containing protein</fullName>
    </recommendedName>
</protein>
<evidence type="ECO:0000259" key="1">
    <source>
        <dbReference type="Pfam" id="PF07702"/>
    </source>
</evidence>
<organism evidence="2">
    <name type="scientific">marine sediment metagenome</name>
    <dbReference type="NCBI Taxonomy" id="412755"/>
    <lineage>
        <taxon>unclassified sequences</taxon>
        <taxon>metagenomes</taxon>
        <taxon>ecological metagenomes</taxon>
    </lineage>
</organism>
<sequence>APNFSLYRAYTDAGVPVDHAEEILRARTATAQEARLLKLPAHAVLMTLHRKSYDVDGNLLEIVESDYAGESYSYAVSLVMPQSGRPNRAKQQRLGWKIA</sequence>
<accession>X0UA64</accession>
<comment type="caution">
    <text evidence="2">The sequence shown here is derived from an EMBL/GenBank/DDBJ whole genome shotgun (WGS) entry which is preliminary data.</text>
</comment>
<dbReference type="InterPro" id="IPR028978">
    <property type="entry name" value="Chorismate_lyase_/UTRA_dom_sf"/>
</dbReference>
<dbReference type="EMBL" id="BARS01012019">
    <property type="protein sequence ID" value="GAF96211.1"/>
    <property type="molecule type" value="Genomic_DNA"/>
</dbReference>
<evidence type="ECO:0000313" key="2">
    <source>
        <dbReference type="EMBL" id="GAF96211.1"/>
    </source>
</evidence>
<reference evidence="2" key="1">
    <citation type="journal article" date="2014" name="Front. Microbiol.">
        <title>High frequency of phylogenetically diverse reductive dehalogenase-homologous genes in deep subseafloor sedimentary metagenomes.</title>
        <authorList>
            <person name="Kawai M."/>
            <person name="Futagami T."/>
            <person name="Toyoda A."/>
            <person name="Takaki Y."/>
            <person name="Nishi S."/>
            <person name="Hori S."/>
            <person name="Arai W."/>
            <person name="Tsubouchi T."/>
            <person name="Morono Y."/>
            <person name="Uchiyama I."/>
            <person name="Ito T."/>
            <person name="Fujiyama A."/>
            <person name="Inagaki F."/>
            <person name="Takami H."/>
        </authorList>
    </citation>
    <scope>NUCLEOTIDE SEQUENCE</scope>
    <source>
        <strain evidence="2">Expedition CK06-06</strain>
    </source>
</reference>
<feature type="domain" description="UbiC transcription regulator-associated" evidence="1">
    <location>
        <begin position="5"/>
        <end position="72"/>
    </location>
</feature>
<feature type="non-terminal residue" evidence="2">
    <location>
        <position position="1"/>
    </location>
</feature>
<dbReference type="PANTHER" id="PTHR44846">
    <property type="entry name" value="MANNOSYL-D-GLYCERATE TRANSPORT/METABOLISM SYSTEM REPRESSOR MNGR-RELATED"/>
    <property type="match status" value="1"/>
</dbReference>
<dbReference type="Pfam" id="PF07702">
    <property type="entry name" value="UTRA"/>
    <property type="match status" value="1"/>
</dbReference>
<dbReference type="InterPro" id="IPR050679">
    <property type="entry name" value="Bact_HTH_transcr_reg"/>
</dbReference>
<dbReference type="GO" id="GO:0006355">
    <property type="term" value="P:regulation of DNA-templated transcription"/>
    <property type="evidence" value="ECO:0007669"/>
    <property type="project" value="InterPro"/>
</dbReference>
<proteinExistence type="predicted"/>
<name>X0UA64_9ZZZZ</name>